<dbReference type="EMBL" id="UHFG01000004">
    <property type="protein sequence ID" value="SUN48778.1"/>
    <property type="molecule type" value="Genomic_DNA"/>
</dbReference>
<gene>
    <name evidence="3" type="ORF">NCTC4670_00690</name>
</gene>
<feature type="compositionally biased region" description="Low complexity" evidence="1">
    <location>
        <begin position="29"/>
        <end position="45"/>
    </location>
</feature>
<dbReference type="AlphaFoldDB" id="A0A380JVM0"/>
<protein>
    <submittedName>
        <fullName evidence="3">Lipoprotein</fullName>
    </submittedName>
</protein>
<dbReference type="PROSITE" id="PS51257">
    <property type="entry name" value="PROKAR_LIPOPROTEIN"/>
    <property type="match status" value="1"/>
</dbReference>
<organism evidence="3 4">
    <name type="scientific">Streptococcus dysgalactiae subsp. dysgalactiae</name>
    <dbReference type="NCBI Taxonomy" id="99822"/>
    <lineage>
        <taxon>Bacteria</taxon>
        <taxon>Bacillati</taxon>
        <taxon>Bacillota</taxon>
        <taxon>Bacilli</taxon>
        <taxon>Lactobacillales</taxon>
        <taxon>Streptococcaceae</taxon>
        <taxon>Streptococcus</taxon>
    </lineage>
</organism>
<dbReference type="RefSeq" id="WP_115245904.1">
    <property type="nucleotide sequence ID" value="NZ_UHFG01000004.1"/>
</dbReference>
<feature type="region of interest" description="Disordered" evidence="1">
    <location>
        <begin position="29"/>
        <end position="49"/>
    </location>
</feature>
<evidence type="ECO:0000256" key="1">
    <source>
        <dbReference type="SAM" id="MobiDB-lite"/>
    </source>
</evidence>
<dbReference type="Proteomes" id="UP000254797">
    <property type="component" value="Unassembled WGS sequence"/>
</dbReference>
<keyword evidence="2" id="KW-0732">Signal</keyword>
<keyword evidence="3" id="KW-0449">Lipoprotein</keyword>
<name>A0A380JVM0_STRDY</name>
<sequence length="282" mass="31647">MKSNKVFIGLTILATATLLVACQEKTESSKNTSNTVETTTSSEVTISEEERQKNLDDFYQVISQTIGDRYGNEIDEKSQEAWNESQTNIFAGQASYEIIDDYLPKELSKLNVKIDGYDNATRRLKVTVTNNYDETLKKTTKDSSGNYLFGTGTNFTLYGYSTLSGKATRVQLLSINLVEDLKAGESIHLEILPRGLAENTSEYAKSLQNPELDSKYLLGRSDLGLSLWDDAPDLERGVELNPNQFAFSSMANIYIVPQLFFEEYPSSAPTNKELEEILLEYK</sequence>
<evidence type="ECO:0000313" key="4">
    <source>
        <dbReference type="Proteomes" id="UP000254797"/>
    </source>
</evidence>
<feature type="chain" id="PRO_5039245280" evidence="2">
    <location>
        <begin position="22"/>
        <end position="282"/>
    </location>
</feature>
<reference evidence="3 4" key="1">
    <citation type="submission" date="2018-06" db="EMBL/GenBank/DDBJ databases">
        <authorList>
            <consortium name="Pathogen Informatics"/>
            <person name="Doyle S."/>
        </authorList>
    </citation>
    <scope>NUCLEOTIDE SEQUENCE [LARGE SCALE GENOMIC DNA]</scope>
    <source>
        <strain evidence="3 4">NCTC4670</strain>
    </source>
</reference>
<evidence type="ECO:0000256" key="2">
    <source>
        <dbReference type="SAM" id="SignalP"/>
    </source>
</evidence>
<feature type="signal peptide" evidence="2">
    <location>
        <begin position="1"/>
        <end position="21"/>
    </location>
</feature>
<accession>A0A380JVM0</accession>
<proteinExistence type="predicted"/>
<evidence type="ECO:0000313" key="3">
    <source>
        <dbReference type="EMBL" id="SUN48778.1"/>
    </source>
</evidence>